<organism evidence="8 9">
    <name type="scientific">Candidatus Halomonas stercoripullorum</name>
    <dbReference type="NCBI Taxonomy" id="2838617"/>
    <lineage>
        <taxon>Bacteria</taxon>
        <taxon>Pseudomonadati</taxon>
        <taxon>Pseudomonadota</taxon>
        <taxon>Gammaproteobacteria</taxon>
        <taxon>Oceanospirillales</taxon>
        <taxon>Halomonadaceae</taxon>
        <taxon>Halomonas</taxon>
    </lineage>
</organism>
<dbReference type="PROSITE" id="PS50983">
    <property type="entry name" value="FE_B12_PBP"/>
    <property type="match status" value="1"/>
</dbReference>
<keyword evidence="4" id="KW-0406">Ion transport</keyword>
<protein>
    <submittedName>
        <fullName evidence="8">Iron-siderophore ABC transporter substrate-binding protein</fullName>
    </submittedName>
</protein>
<name>A0A9D1WNF3_9GAMM</name>
<dbReference type="GO" id="GO:0030288">
    <property type="term" value="C:outer membrane-bounded periplasmic space"/>
    <property type="evidence" value="ECO:0007669"/>
    <property type="project" value="TreeGrafter"/>
</dbReference>
<dbReference type="PANTHER" id="PTHR30532">
    <property type="entry name" value="IRON III DICITRATE-BINDING PERIPLASMIC PROTEIN"/>
    <property type="match status" value="1"/>
</dbReference>
<evidence type="ECO:0000256" key="1">
    <source>
        <dbReference type="ARBA" id="ARBA00004196"/>
    </source>
</evidence>
<sequence>MPNLHFFRYLSTALLGGLLISLSSLALARDEAIATLDWTVAETLVVLGSPPQGVAQIDAYHAWVQAPALPESITDLGLRAQPNLERLAALAPDRILITPMFANLTPQLQRIAPVEMLELYRPEHETWQEILRLTRELGTLLKREEAAERMIENTELHLATLRQRLPANLAPILIVQFIDARHVRIFAGNSLYQAVVTQLGLDNAWQEKTNAWGFSLVALERLATIDARLVVVEPYPVGVEERLADSGLWQHQPSVRNESWVVLPPVWSFGALPSARRFAEQLVTALSEESP</sequence>
<dbReference type="InterPro" id="IPR010916">
    <property type="entry name" value="TonB_box_CS"/>
</dbReference>
<reference evidence="8" key="1">
    <citation type="journal article" date="2021" name="PeerJ">
        <title>Extensive microbial diversity within the chicken gut microbiome revealed by metagenomics and culture.</title>
        <authorList>
            <person name="Gilroy R."/>
            <person name="Ravi A."/>
            <person name="Getino M."/>
            <person name="Pursley I."/>
            <person name="Horton D.L."/>
            <person name="Alikhan N.F."/>
            <person name="Baker D."/>
            <person name="Gharbi K."/>
            <person name="Hall N."/>
            <person name="Watson M."/>
            <person name="Adriaenssens E.M."/>
            <person name="Foster-Nyarko E."/>
            <person name="Jarju S."/>
            <person name="Secka A."/>
            <person name="Antonio M."/>
            <person name="Oren A."/>
            <person name="Chaudhuri R.R."/>
            <person name="La Ragione R."/>
            <person name="Hildebrand F."/>
            <person name="Pallen M.J."/>
        </authorList>
    </citation>
    <scope>NUCLEOTIDE SEQUENCE</scope>
    <source>
        <strain evidence="8">1193</strain>
    </source>
</reference>
<dbReference type="PANTHER" id="PTHR30532:SF1">
    <property type="entry name" value="IRON(3+)-HYDROXAMATE-BINDING PROTEIN FHUD"/>
    <property type="match status" value="1"/>
</dbReference>
<proteinExistence type="inferred from homology"/>
<feature type="chain" id="PRO_5039124940" evidence="6">
    <location>
        <begin position="29"/>
        <end position="291"/>
    </location>
</feature>
<dbReference type="Proteomes" id="UP000824248">
    <property type="component" value="Unassembled WGS sequence"/>
</dbReference>
<keyword evidence="5 6" id="KW-0732">Signal</keyword>
<dbReference type="Gene3D" id="3.40.50.1980">
    <property type="entry name" value="Nitrogenase molybdenum iron protein domain"/>
    <property type="match status" value="2"/>
</dbReference>
<comment type="similarity">
    <text evidence="2">Belongs to the bacterial solute-binding protein 8 family.</text>
</comment>
<gene>
    <name evidence="8" type="ORF">H9854_08800</name>
</gene>
<feature type="domain" description="Fe/B12 periplasmic-binding" evidence="7">
    <location>
        <begin position="32"/>
        <end position="290"/>
    </location>
</feature>
<evidence type="ECO:0000313" key="9">
    <source>
        <dbReference type="Proteomes" id="UP000824248"/>
    </source>
</evidence>
<keyword evidence="4" id="KW-0410">Iron transport</keyword>
<dbReference type="GO" id="GO:1901678">
    <property type="term" value="P:iron coordination entity transport"/>
    <property type="evidence" value="ECO:0007669"/>
    <property type="project" value="UniProtKB-ARBA"/>
</dbReference>
<dbReference type="CDD" id="cd01146">
    <property type="entry name" value="FhuD"/>
    <property type="match status" value="1"/>
</dbReference>
<keyword evidence="4" id="KW-0408">Iron</keyword>
<evidence type="ECO:0000313" key="8">
    <source>
        <dbReference type="EMBL" id="HIX62313.1"/>
    </source>
</evidence>
<evidence type="ECO:0000256" key="5">
    <source>
        <dbReference type="ARBA" id="ARBA00022729"/>
    </source>
</evidence>
<comment type="subcellular location">
    <subcellularLocation>
        <location evidence="1">Cell envelope</location>
    </subcellularLocation>
</comment>
<keyword evidence="3" id="KW-0813">Transport</keyword>
<dbReference type="SUPFAM" id="SSF53807">
    <property type="entry name" value="Helical backbone' metal receptor"/>
    <property type="match status" value="1"/>
</dbReference>
<dbReference type="PRINTS" id="PR01715">
    <property type="entry name" value="FERRIBNDNGPP"/>
</dbReference>
<dbReference type="PROSITE" id="PS00430">
    <property type="entry name" value="TONB_DEPENDENT_REC_1"/>
    <property type="match status" value="1"/>
</dbReference>
<dbReference type="InterPro" id="IPR051313">
    <property type="entry name" value="Bact_iron-sidero_bind"/>
</dbReference>
<dbReference type="InterPro" id="IPR002491">
    <property type="entry name" value="ABC_transptr_periplasmic_BD"/>
</dbReference>
<evidence type="ECO:0000259" key="7">
    <source>
        <dbReference type="PROSITE" id="PS50983"/>
    </source>
</evidence>
<evidence type="ECO:0000256" key="6">
    <source>
        <dbReference type="SAM" id="SignalP"/>
    </source>
</evidence>
<feature type="signal peptide" evidence="6">
    <location>
        <begin position="1"/>
        <end position="28"/>
    </location>
</feature>
<accession>A0A9D1WNF3</accession>
<evidence type="ECO:0000256" key="2">
    <source>
        <dbReference type="ARBA" id="ARBA00008814"/>
    </source>
</evidence>
<dbReference type="AlphaFoldDB" id="A0A9D1WNF3"/>
<comment type="caution">
    <text evidence="8">The sequence shown here is derived from an EMBL/GenBank/DDBJ whole genome shotgun (WGS) entry which is preliminary data.</text>
</comment>
<evidence type="ECO:0000256" key="4">
    <source>
        <dbReference type="ARBA" id="ARBA00022496"/>
    </source>
</evidence>
<evidence type="ECO:0000256" key="3">
    <source>
        <dbReference type="ARBA" id="ARBA00022448"/>
    </source>
</evidence>
<reference evidence="8" key="2">
    <citation type="submission" date="2021-04" db="EMBL/GenBank/DDBJ databases">
        <authorList>
            <person name="Gilroy R."/>
        </authorList>
    </citation>
    <scope>NUCLEOTIDE SEQUENCE</scope>
    <source>
        <strain evidence="8">1193</strain>
    </source>
</reference>
<dbReference type="EMBL" id="DXFC01000264">
    <property type="protein sequence ID" value="HIX62313.1"/>
    <property type="molecule type" value="Genomic_DNA"/>
</dbReference>
<dbReference type="Pfam" id="PF01497">
    <property type="entry name" value="Peripla_BP_2"/>
    <property type="match status" value="1"/>
</dbReference>